<proteinExistence type="predicted"/>
<name>A0A0F7SHE1_PHARH</name>
<evidence type="ECO:0000256" key="1">
    <source>
        <dbReference type="SAM" id="SignalP"/>
    </source>
</evidence>
<dbReference type="EMBL" id="LN483167">
    <property type="protein sequence ID" value="CDZ96724.1"/>
    <property type="molecule type" value="Genomic_DNA"/>
</dbReference>
<protein>
    <recommendedName>
        <fullName evidence="3">ER membrane protein complex subunit 10</fullName>
    </recommendedName>
</protein>
<accession>A0A0F7SHE1</accession>
<organism evidence="2">
    <name type="scientific">Phaffia rhodozyma</name>
    <name type="common">Yeast</name>
    <name type="synonym">Xanthophyllomyces dendrorhous</name>
    <dbReference type="NCBI Taxonomy" id="264483"/>
    <lineage>
        <taxon>Eukaryota</taxon>
        <taxon>Fungi</taxon>
        <taxon>Dikarya</taxon>
        <taxon>Basidiomycota</taxon>
        <taxon>Agaricomycotina</taxon>
        <taxon>Tremellomycetes</taxon>
        <taxon>Cystofilobasidiales</taxon>
        <taxon>Mrakiaceae</taxon>
        <taxon>Phaffia</taxon>
    </lineage>
</organism>
<evidence type="ECO:0000313" key="2">
    <source>
        <dbReference type="EMBL" id="CDZ96724.1"/>
    </source>
</evidence>
<dbReference type="CDD" id="cd22209">
    <property type="entry name" value="EMC10"/>
    <property type="match status" value="1"/>
</dbReference>
<feature type="signal peptide" evidence="1">
    <location>
        <begin position="1"/>
        <end position="20"/>
    </location>
</feature>
<evidence type="ECO:0008006" key="3">
    <source>
        <dbReference type="Google" id="ProtNLM"/>
    </source>
</evidence>
<dbReference type="AlphaFoldDB" id="A0A0F7SHE1"/>
<keyword evidence="1" id="KW-0732">Signal</keyword>
<reference evidence="2" key="1">
    <citation type="submission" date="2014-08" db="EMBL/GenBank/DDBJ databases">
        <authorList>
            <person name="Sharma Rahul"/>
            <person name="Thines Marco"/>
        </authorList>
    </citation>
    <scope>NUCLEOTIDE SEQUENCE</scope>
</reference>
<feature type="chain" id="PRO_5002521966" description="ER membrane protein complex subunit 10" evidence="1">
    <location>
        <begin position="21"/>
        <end position="233"/>
    </location>
</feature>
<sequence length="233" mass="24699">MPSLTALLLSFSTLSALVLGLTRSVESSTLTIHHRLLSPSAPAPFVPRLEVQLKDLTLVQSVQDLSSGHPLGPVDLGRDIYYQVAIQRAGQPETDWSITSVKACHLLPSTGRKETFELSVPFSGGDETSIQLSYSLSGISRDGSCPPVTPGSVVSSTSPTDGFETNVQVVKAGSPTPLILASPVKLDAATGQAEVPPVEKTLIQKYWIYAVIPLAVLLLMPETEAERAAAAKK</sequence>